<sequence length="89" mass="8449">MLGSSKLLTAVGSFAGALVVNGAAAGGFAPAPLGVGVGVGLPGAGAAAGVSVGEGELVACSSEDSPPQALRSSNIPRDTVNERKRMVGS</sequence>
<gene>
    <name evidence="3" type="ORF">ENR15_15550</name>
</gene>
<feature type="compositionally biased region" description="Basic and acidic residues" evidence="1">
    <location>
        <begin position="79"/>
        <end position="89"/>
    </location>
</feature>
<proteinExistence type="predicted"/>
<feature type="chain" id="PRO_5027876429" evidence="2">
    <location>
        <begin position="26"/>
        <end position="89"/>
    </location>
</feature>
<name>A0A7C3VRJ8_9CYAN</name>
<comment type="caution">
    <text evidence="3">The sequence shown here is derived from an EMBL/GenBank/DDBJ whole genome shotgun (WGS) entry which is preliminary data.</text>
</comment>
<evidence type="ECO:0000256" key="1">
    <source>
        <dbReference type="SAM" id="MobiDB-lite"/>
    </source>
</evidence>
<reference evidence="3" key="1">
    <citation type="journal article" date="2020" name="mSystems">
        <title>Genome- and Community-Level Interaction Insights into Carbon Utilization and Element Cycling Functions of Hydrothermarchaeota in Hydrothermal Sediment.</title>
        <authorList>
            <person name="Zhou Z."/>
            <person name="Liu Y."/>
            <person name="Xu W."/>
            <person name="Pan J."/>
            <person name="Luo Z.H."/>
            <person name="Li M."/>
        </authorList>
    </citation>
    <scope>NUCLEOTIDE SEQUENCE [LARGE SCALE GENOMIC DNA]</scope>
    <source>
        <strain evidence="3">SpSt-374</strain>
    </source>
</reference>
<dbReference type="EMBL" id="DSPX01000158">
    <property type="protein sequence ID" value="HGG02011.1"/>
    <property type="molecule type" value="Genomic_DNA"/>
</dbReference>
<feature type="region of interest" description="Disordered" evidence="1">
    <location>
        <begin position="60"/>
        <end position="89"/>
    </location>
</feature>
<organism evidence="3">
    <name type="scientific">Planktothricoides sp. SpSt-374</name>
    <dbReference type="NCBI Taxonomy" id="2282167"/>
    <lineage>
        <taxon>Bacteria</taxon>
        <taxon>Bacillati</taxon>
        <taxon>Cyanobacteriota</taxon>
        <taxon>Cyanophyceae</taxon>
        <taxon>Oscillatoriophycideae</taxon>
        <taxon>Oscillatoriales</taxon>
        <taxon>Oscillatoriaceae</taxon>
        <taxon>Planktothricoides</taxon>
    </lineage>
</organism>
<evidence type="ECO:0000313" key="3">
    <source>
        <dbReference type="EMBL" id="HGG02011.1"/>
    </source>
</evidence>
<evidence type="ECO:0000256" key="2">
    <source>
        <dbReference type="SAM" id="SignalP"/>
    </source>
</evidence>
<accession>A0A7C3VRJ8</accession>
<feature type="compositionally biased region" description="Polar residues" evidence="1">
    <location>
        <begin position="62"/>
        <end position="76"/>
    </location>
</feature>
<protein>
    <submittedName>
        <fullName evidence="3">Uncharacterized protein</fullName>
    </submittedName>
</protein>
<dbReference type="AlphaFoldDB" id="A0A7C3VRJ8"/>
<feature type="signal peptide" evidence="2">
    <location>
        <begin position="1"/>
        <end position="25"/>
    </location>
</feature>
<keyword evidence="2" id="KW-0732">Signal</keyword>